<feature type="transmembrane region" description="Helical" evidence="7">
    <location>
        <begin position="473"/>
        <end position="491"/>
    </location>
</feature>
<feature type="transmembrane region" description="Helical" evidence="7">
    <location>
        <begin position="113"/>
        <end position="131"/>
    </location>
</feature>
<gene>
    <name evidence="9" type="ORF">FHX50_001063</name>
</gene>
<protein>
    <submittedName>
        <fullName evidence="9">Na+/H+ antiporter NhaC</fullName>
    </submittedName>
</protein>
<feature type="transmembrane region" description="Helical" evidence="7">
    <location>
        <begin position="343"/>
        <end position="364"/>
    </location>
</feature>
<sequence length="534" mass="55580">MLTAYPVLSLLPPLIAIALVILTKKVLPSLGAGIIVSALLVANVNPLKAASLIWDGIVGLVWADGGIAWDTVLIITFLLELGVIASFVLMAGGTSAFSEWAAKRIRSRRGAQALGGILGMVIFIDDYFNALAVGQVARPITDRQRVSRAKLAYLIDSSSAPVVVLAPFSSWGASIIGIMAPLLAASALTLSQVEGFLLAASMNYYAIGALLLLWLTILLEIDFGAMRAEERRAADGDGVMAEDDEAPGQLSDDLPSHDPGAMRALVVPFVVLVAGVIGGMYITGGLAAGGWGPVETLAEADVTLALNIGGLIALGVALYYCLRYTSPNPEFTPGTRRGGAWEGAKSMMPAILILMFAWVLAAMIEDLGTGAFLADVVHQLSVPAVWLVPILFVVAGLMAFATGTSWGSFGILLPLAGEMMNAVQGGDDVLLAAFGAVLAGAVLGDHCSPISDTTILSSTGAACSVPTHVRTQLPYAITGAIAALAGYVVFALTENGIVGLVVTLVGVTLVAFVVRRILPVIRIPIRHRRYEAKA</sequence>
<keyword evidence="4 7" id="KW-1133">Transmembrane helix</keyword>
<evidence type="ECO:0000256" key="7">
    <source>
        <dbReference type="SAM" id="Phobius"/>
    </source>
</evidence>
<dbReference type="RefSeq" id="WP_183375139.1">
    <property type="nucleotide sequence ID" value="NZ_CBCSFZ010000022.1"/>
</dbReference>
<dbReference type="GO" id="GO:0005886">
    <property type="term" value="C:plasma membrane"/>
    <property type="evidence" value="ECO:0007669"/>
    <property type="project" value="UniProtKB-SubCell"/>
</dbReference>
<evidence type="ECO:0000313" key="10">
    <source>
        <dbReference type="Proteomes" id="UP000568050"/>
    </source>
</evidence>
<feature type="transmembrane region" description="Helical" evidence="7">
    <location>
        <begin position="384"/>
        <end position="413"/>
    </location>
</feature>
<evidence type="ECO:0000256" key="3">
    <source>
        <dbReference type="ARBA" id="ARBA00022692"/>
    </source>
</evidence>
<name>A0A839QST7_9MICO</name>
<feature type="region of interest" description="Disordered" evidence="6">
    <location>
        <begin position="234"/>
        <end position="253"/>
    </location>
</feature>
<feature type="transmembrane region" description="Helical" evidence="7">
    <location>
        <begin position="497"/>
        <end position="518"/>
    </location>
</feature>
<evidence type="ECO:0000256" key="6">
    <source>
        <dbReference type="SAM" id="MobiDB-lite"/>
    </source>
</evidence>
<feature type="transmembrane region" description="Helical" evidence="7">
    <location>
        <begin position="30"/>
        <end position="47"/>
    </location>
</feature>
<feature type="transmembrane region" description="Helical" evidence="7">
    <location>
        <begin position="67"/>
        <end position="92"/>
    </location>
</feature>
<keyword evidence="2" id="KW-1003">Cell membrane</keyword>
<dbReference type="Pfam" id="PF03553">
    <property type="entry name" value="Na_H_antiporter"/>
    <property type="match status" value="1"/>
</dbReference>
<evidence type="ECO:0000313" key="9">
    <source>
        <dbReference type="EMBL" id="MBB3022815.1"/>
    </source>
</evidence>
<dbReference type="PANTHER" id="PTHR43478">
    <property type="entry name" value="NA+/H+ ANTIPORTER-RELATED"/>
    <property type="match status" value="1"/>
</dbReference>
<keyword evidence="5 7" id="KW-0472">Membrane</keyword>
<evidence type="ECO:0000256" key="2">
    <source>
        <dbReference type="ARBA" id="ARBA00022475"/>
    </source>
</evidence>
<accession>A0A839QST7</accession>
<feature type="transmembrane region" description="Helical" evidence="7">
    <location>
        <begin position="204"/>
        <end position="223"/>
    </location>
</feature>
<evidence type="ECO:0000256" key="4">
    <source>
        <dbReference type="ARBA" id="ARBA00022989"/>
    </source>
</evidence>
<dbReference type="Proteomes" id="UP000568050">
    <property type="component" value="Unassembled WGS sequence"/>
</dbReference>
<dbReference type="PANTHER" id="PTHR43478:SF1">
    <property type="entry name" value="NA+_H+ ANTIPORTER NHAC-LIKE C-TERMINAL DOMAIN-CONTAINING PROTEIN"/>
    <property type="match status" value="1"/>
</dbReference>
<comment type="subcellular location">
    <subcellularLocation>
        <location evidence="1">Cell membrane</location>
        <topology evidence="1">Multi-pass membrane protein</topology>
    </subcellularLocation>
</comment>
<keyword evidence="10" id="KW-1185">Reference proteome</keyword>
<feature type="domain" description="Na+/H+ antiporter NhaC-like C-terminal" evidence="8">
    <location>
        <begin position="162"/>
        <end position="491"/>
    </location>
</feature>
<reference evidence="9 10" key="1">
    <citation type="submission" date="2020-08" db="EMBL/GenBank/DDBJ databases">
        <title>Sequencing the genomes of 1000 actinobacteria strains.</title>
        <authorList>
            <person name="Klenk H.-P."/>
        </authorList>
    </citation>
    <scope>NUCLEOTIDE SEQUENCE [LARGE SCALE GENOMIC DNA]</scope>
    <source>
        <strain evidence="9 10">DSM 23040</strain>
    </source>
</reference>
<feature type="transmembrane region" description="Helical" evidence="7">
    <location>
        <begin position="6"/>
        <end position="23"/>
    </location>
</feature>
<feature type="transmembrane region" description="Helical" evidence="7">
    <location>
        <begin position="302"/>
        <end position="322"/>
    </location>
</feature>
<proteinExistence type="predicted"/>
<dbReference type="AlphaFoldDB" id="A0A839QST7"/>
<evidence type="ECO:0000256" key="1">
    <source>
        <dbReference type="ARBA" id="ARBA00004651"/>
    </source>
</evidence>
<keyword evidence="3 7" id="KW-0812">Transmembrane</keyword>
<evidence type="ECO:0000259" key="8">
    <source>
        <dbReference type="Pfam" id="PF03553"/>
    </source>
</evidence>
<evidence type="ECO:0000256" key="5">
    <source>
        <dbReference type="ARBA" id="ARBA00023136"/>
    </source>
</evidence>
<dbReference type="EMBL" id="JACHWP010000001">
    <property type="protein sequence ID" value="MBB3022815.1"/>
    <property type="molecule type" value="Genomic_DNA"/>
</dbReference>
<comment type="caution">
    <text evidence="9">The sequence shown here is derived from an EMBL/GenBank/DDBJ whole genome shotgun (WGS) entry which is preliminary data.</text>
</comment>
<dbReference type="InterPro" id="IPR018461">
    <property type="entry name" value="Na/H_Antiport_NhaC-like_C"/>
</dbReference>
<feature type="transmembrane region" description="Helical" evidence="7">
    <location>
        <begin position="264"/>
        <end position="282"/>
    </location>
</feature>
<organism evidence="9 10">
    <name type="scientific">Helcobacillus massiliensis</name>
    <dbReference type="NCBI Taxonomy" id="521392"/>
    <lineage>
        <taxon>Bacteria</taxon>
        <taxon>Bacillati</taxon>
        <taxon>Actinomycetota</taxon>
        <taxon>Actinomycetes</taxon>
        <taxon>Micrococcales</taxon>
        <taxon>Dermabacteraceae</taxon>
        <taxon>Helcobacillus</taxon>
    </lineage>
</organism>